<name>A0A4R5Q8J8_9PROT</name>
<dbReference type="Gene3D" id="3.40.190.150">
    <property type="entry name" value="Bordetella uptake gene, domain 1"/>
    <property type="match status" value="1"/>
</dbReference>
<dbReference type="PANTHER" id="PTHR42928">
    <property type="entry name" value="TRICARBOXYLATE-BINDING PROTEIN"/>
    <property type="match status" value="1"/>
</dbReference>
<comment type="caution">
    <text evidence="2">The sequence shown here is derived from an EMBL/GenBank/DDBJ whole genome shotgun (WGS) entry which is preliminary data.</text>
</comment>
<dbReference type="PANTHER" id="PTHR42928:SF5">
    <property type="entry name" value="BLR1237 PROTEIN"/>
    <property type="match status" value="1"/>
</dbReference>
<sequence length="263" mass="27730">MVENRGGAGGTIGAAYVAQSRPDGLTLLMAEQGAGALAHELYRDLPYDPRRSFTPVIWLVDLPMVLVARPGLPARDVAAVLDQAQKRPGSLSYASVGVGHMGHLTMELLQRRAGGGAQMLHVIYRSGGDIMAALVKGEVDMTVASYSSAQAFVQSGALRTIAVTTAAPLAELPDVPLLSEALPGLTATLWYGLLGPASMPRQVVADANAVFNAVLGMPELRETVRQQQASDPIGGTSDRFAEHLRSEVARWTPVVRAAGGRLQ</sequence>
<accession>A0A4R5Q8J8</accession>
<gene>
    <name evidence="2" type="ORF">E2C06_31630</name>
</gene>
<evidence type="ECO:0000313" key="2">
    <source>
        <dbReference type="EMBL" id="TDH58611.1"/>
    </source>
</evidence>
<reference evidence="2 3" key="1">
    <citation type="journal article" date="2016" name="J. Microbiol.">
        <title>Dankookia rubra gen. nov., sp. nov., an alphaproteobacterium isolated from sediment of a shallow stream.</title>
        <authorList>
            <person name="Kim W.H."/>
            <person name="Kim D.H."/>
            <person name="Kang K."/>
            <person name="Ahn T.Y."/>
        </authorList>
    </citation>
    <scope>NUCLEOTIDE SEQUENCE [LARGE SCALE GENOMIC DNA]</scope>
    <source>
        <strain evidence="2 3">JCM30602</strain>
    </source>
</reference>
<comment type="similarity">
    <text evidence="1">Belongs to the UPF0065 (bug) family.</text>
</comment>
<dbReference type="OrthoDB" id="9780943at2"/>
<dbReference type="Gene3D" id="3.40.190.10">
    <property type="entry name" value="Periplasmic binding protein-like II"/>
    <property type="match status" value="1"/>
</dbReference>
<protein>
    <submittedName>
        <fullName evidence="2">Tripartite tricarboxylate transporter substrate binding protein</fullName>
    </submittedName>
</protein>
<dbReference type="RefSeq" id="WP_133292557.1">
    <property type="nucleotide sequence ID" value="NZ_SMSJ01000107.1"/>
</dbReference>
<evidence type="ECO:0000256" key="1">
    <source>
        <dbReference type="ARBA" id="ARBA00006987"/>
    </source>
</evidence>
<dbReference type="SUPFAM" id="SSF53850">
    <property type="entry name" value="Periplasmic binding protein-like II"/>
    <property type="match status" value="1"/>
</dbReference>
<dbReference type="EMBL" id="SMSJ01000107">
    <property type="protein sequence ID" value="TDH58611.1"/>
    <property type="molecule type" value="Genomic_DNA"/>
</dbReference>
<dbReference type="InterPro" id="IPR005064">
    <property type="entry name" value="BUG"/>
</dbReference>
<proteinExistence type="inferred from homology"/>
<dbReference type="InterPro" id="IPR042100">
    <property type="entry name" value="Bug_dom1"/>
</dbReference>
<organism evidence="2 3">
    <name type="scientific">Dankookia rubra</name>
    <dbReference type="NCBI Taxonomy" id="1442381"/>
    <lineage>
        <taxon>Bacteria</taxon>
        <taxon>Pseudomonadati</taxon>
        <taxon>Pseudomonadota</taxon>
        <taxon>Alphaproteobacteria</taxon>
        <taxon>Acetobacterales</taxon>
        <taxon>Roseomonadaceae</taxon>
        <taxon>Dankookia</taxon>
    </lineage>
</organism>
<dbReference type="Proteomes" id="UP000295096">
    <property type="component" value="Unassembled WGS sequence"/>
</dbReference>
<evidence type="ECO:0000313" key="3">
    <source>
        <dbReference type="Proteomes" id="UP000295096"/>
    </source>
</evidence>
<keyword evidence="3" id="KW-1185">Reference proteome</keyword>
<dbReference type="Pfam" id="PF03401">
    <property type="entry name" value="TctC"/>
    <property type="match status" value="1"/>
</dbReference>
<dbReference type="AlphaFoldDB" id="A0A4R5Q8J8"/>